<dbReference type="SUPFAM" id="SSF53807">
    <property type="entry name" value="Helical backbone' metal receptor"/>
    <property type="match status" value="1"/>
</dbReference>
<dbReference type="PROSITE" id="PS50983">
    <property type="entry name" value="FE_B12_PBP"/>
    <property type="match status" value="1"/>
</dbReference>
<sequence>MTKGGLKAWPGSLPIAPSRRAVVTGLCAATLCAAAPTPARPQRIVSLNPCLDVILVQLVDRRRIAALSHWASEASGSTIASLARTLPKTYESAEEVIALAPDLVLGAKLMPLATRQALARSGLPTALFDVPETIATSIAQVRDVARAVGESARGERIVARIEAALRAAAPPPGMPPVSALVFMAGGFASGPGTLMDELMRRAGLSNAITRYGFTQSRNVPLELLVADPPQLLLSGETSAGAPGWAQRVTQHPALAHVASRMQRAVFPQRLLNCGGPVMIQTLATLVRARQSVTGA</sequence>
<reference evidence="2 3" key="1">
    <citation type="submission" date="2023-11" db="EMBL/GenBank/DDBJ databases">
        <title>MicrobeMod: A computational toolkit for identifying prokaryotic methylation and restriction-modification with nanopore sequencing.</title>
        <authorList>
            <person name="Crits-Christoph A."/>
            <person name="Kang S.C."/>
            <person name="Lee H."/>
            <person name="Ostrov N."/>
        </authorList>
    </citation>
    <scope>NUCLEOTIDE SEQUENCE [LARGE SCALE GENOMIC DNA]</scope>
    <source>
        <strain evidence="2 3">ATCC 14820</strain>
    </source>
</reference>
<organism evidence="2 3">
    <name type="scientific">Sphingomonas echinoides</name>
    <dbReference type="NCBI Taxonomy" id="59803"/>
    <lineage>
        <taxon>Bacteria</taxon>
        <taxon>Pseudomonadati</taxon>
        <taxon>Pseudomonadota</taxon>
        <taxon>Alphaproteobacteria</taxon>
        <taxon>Sphingomonadales</taxon>
        <taxon>Sphingomonadaceae</taxon>
        <taxon>Sphingomonas</taxon>
    </lineage>
</organism>
<comment type="caution">
    <text evidence="2">The sequence shown here is derived from an EMBL/GenBank/DDBJ whole genome shotgun (WGS) entry which is preliminary data.</text>
</comment>
<accession>A0ABU4PKW3</accession>
<keyword evidence="3" id="KW-1185">Reference proteome</keyword>
<dbReference type="RefSeq" id="WP_010403573.1">
    <property type="nucleotide sequence ID" value="NZ_JAWXXV010000001.1"/>
</dbReference>
<dbReference type="Proteomes" id="UP001279660">
    <property type="component" value="Unassembled WGS sequence"/>
</dbReference>
<dbReference type="Pfam" id="PF01497">
    <property type="entry name" value="Peripla_BP_2"/>
    <property type="match status" value="1"/>
</dbReference>
<gene>
    <name evidence="2" type="ORF">SIL82_08395</name>
</gene>
<dbReference type="InterPro" id="IPR002491">
    <property type="entry name" value="ABC_transptr_periplasmic_BD"/>
</dbReference>
<protein>
    <submittedName>
        <fullName evidence="2">ABC transporter substrate-binding protein</fullName>
    </submittedName>
</protein>
<evidence type="ECO:0000313" key="3">
    <source>
        <dbReference type="Proteomes" id="UP001279660"/>
    </source>
</evidence>
<evidence type="ECO:0000313" key="2">
    <source>
        <dbReference type="EMBL" id="MDX5984280.1"/>
    </source>
</evidence>
<dbReference type="PANTHER" id="PTHR30535:SF35">
    <property type="entry name" value="PERIPLASMIC BINDING PROTEIN"/>
    <property type="match status" value="1"/>
</dbReference>
<feature type="domain" description="Fe/B12 periplasmic-binding" evidence="1">
    <location>
        <begin position="43"/>
        <end position="295"/>
    </location>
</feature>
<dbReference type="EMBL" id="JAWXXV010000001">
    <property type="protein sequence ID" value="MDX5984280.1"/>
    <property type="molecule type" value="Genomic_DNA"/>
</dbReference>
<name>A0ABU4PKW3_9SPHN</name>
<dbReference type="PANTHER" id="PTHR30535">
    <property type="entry name" value="VITAMIN B12-BINDING PROTEIN"/>
    <property type="match status" value="1"/>
</dbReference>
<dbReference type="InterPro" id="IPR050902">
    <property type="entry name" value="ABC_Transporter_SBP"/>
</dbReference>
<proteinExistence type="predicted"/>
<evidence type="ECO:0000259" key="1">
    <source>
        <dbReference type="PROSITE" id="PS50983"/>
    </source>
</evidence>
<dbReference type="Gene3D" id="3.40.50.1980">
    <property type="entry name" value="Nitrogenase molybdenum iron protein domain"/>
    <property type="match status" value="2"/>
</dbReference>